<name>A0A5C3E6U4_9BASI</name>
<dbReference type="AlphaFoldDB" id="A0A5C3E6U4"/>
<evidence type="ECO:0000313" key="1">
    <source>
        <dbReference type="EMBL" id="SPO26413.1"/>
    </source>
</evidence>
<dbReference type="EMBL" id="OOIN01000014">
    <property type="protein sequence ID" value="SPO26413.1"/>
    <property type="molecule type" value="Genomic_DNA"/>
</dbReference>
<evidence type="ECO:0000313" key="2">
    <source>
        <dbReference type="Proteomes" id="UP000324022"/>
    </source>
</evidence>
<proteinExistence type="predicted"/>
<accession>A0A5C3E6U4</accession>
<dbReference type="OrthoDB" id="2551482at2759"/>
<keyword evidence="2" id="KW-1185">Reference proteome</keyword>
<protein>
    <submittedName>
        <fullName evidence="1">Related to Mig1 protein, induced during biotrophic phase</fullName>
    </submittedName>
</protein>
<dbReference type="Proteomes" id="UP000324022">
    <property type="component" value="Unassembled WGS sequence"/>
</dbReference>
<organism evidence="1 2">
    <name type="scientific">Ustilago trichophora</name>
    <dbReference type="NCBI Taxonomy" id="86804"/>
    <lineage>
        <taxon>Eukaryota</taxon>
        <taxon>Fungi</taxon>
        <taxon>Dikarya</taxon>
        <taxon>Basidiomycota</taxon>
        <taxon>Ustilaginomycotina</taxon>
        <taxon>Ustilaginomycetes</taxon>
        <taxon>Ustilaginales</taxon>
        <taxon>Ustilaginaceae</taxon>
        <taxon>Ustilago</taxon>
    </lineage>
</organism>
<reference evidence="1 2" key="1">
    <citation type="submission" date="2018-03" db="EMBL/GenBank/DDBJ databases">
        <authorList>
            <person name="Guldener U."/>
        </authorList>
    </citation>
    <scope>NUCLEOTIDE SEQUENCE [LARGE SCALE GENOMIC DNA]</scope>
    <source>
        <strain evidence="1 2">NBRC100155</strain>
    </source>
</reference>
<gene>
    <name evidence="1" type="ORF">UTRI_04002</name>
</gene>
<sequence>MTTDIAILLSSSTASNLPIDIMQALNVKIIGVALIIFSWASNSFGVRHPGCETGLLLLPRNAEYKAHCEGEEGTPGADPRWPCFTMWRGDLTNLEAAVIPDGKPDDFFLVKDGAKIDFTTRDPSKPFTLKWENAELSYSDFDKESGCYKLTVKTSYDIRIWVSDESNKERSGDTQIFWTNICTKWTHIHIGSKDHGW</sequence>